<reference evidence="3 4" key="1">
    <citation type="submission" date="2020-04" db="EMBL/GenBank/DDBJ databases">
        <title>MicrobeNet Type strains.</title>
        <authorList>
            <person name="Nicholson A.C."/>
        </authorList>
    </citation>
    <scope>NUCLEOTIDE SEQUENCE [LARGE SCALE GENOMIC DNA]</scope>
    <source>
        <strain evidence="3 4">ATCC 700355</strain>
    </source>
</reference>
<feature type="compositionally biased region" description="Basic and acidic residues" evidence="1">
    <location>
        <begin position="630"/>
        <end position="642"/>
    </location>
</feature>
<dbReference type="EMBL" id="JBEPNZ010000001">
    <property type="protein sequence ID" value="MET3943627.1"/>
    <property type="molecule type" value="Genomic_DNA"/>
</dbReference>
<organism evidence="3 4">
    <name type="scientific">Corynebacterium mucifaciens</name>
    <dbReference type="NCBI Taxonomy" id="57171"/>
    <lineage>
        <taxon>Bacteria</taxon>
        <taxon>Bacillati</taxon>
        <taxon>Actinomycetota</taxon>
        <taxon>Actinomycetes</taxon>
        <taxon>Mycobacteriales</taxon>
        <taxon>Corynebacteriaceae</taxon>
        <taxon>Corynebacterium</taxon>
    </lineage>
</organism>
<feature type="region of interest" description="Disordered" evidence="1">
    <location>
        <begin position="618"/>
        <end position="656"/>
    </location>
</feature>
<evidence type="ECO:0000313" key="3">
    <source>
        <dbReference type="EMBL" id="NKY69458.1"/>
    </source>
</evidence>
<evidence type="ECO:0000313" key="4">
    <source>
        <dbReference type="Proteomes" id="UP000554284"/>
    </source>
</evidence>
<protein>
    <recommendedName>
        <fullName evidence="6">Transposase</fullName>
    </recommendedName>
</protein>
<reference evidence="2 5" key="2">
    <citation type="submission" date="2024-06" db="EMBL/GenBank/DDBJ databases">
        <title>Sequencing the genomes of 1000 actinobacteria strains.</title>
        <authorList>
            <person name="Klenk H.-P."/>
        </authorList>
    </citation>
    <scope>NUCLEOTIDE SEQUENCE [LARGE SCALE GENOMIC DNA]</scope>
    <source>
        <strain evidence="2 5">DSM 44265</strain>
    </source>
</reference>
<dbReference type="Proteomes" id="UP000554284">
    <property type="component" value="Unassembled WGS sequence"/>
</dbReference>
<gene>
    <name evidence="3" type="ORF">HF989_08800</name>
    <name evidence="2" type="ORF">JOF50_000426</name>
</gene>
<evidence type="ECO:0000256" key="1">
    <source>
        <dbReference type="SAM" id="MobiDB-lite"/>
    </source>
</evidence>
<evidence type="ECO:0000313" key="5">
    <source>
        <dbReference type="Proteomes" id="UP001549139"/>
    </source>
</evidence>
<keyword evidence="5" id="KW-1185">Reference proteome</keyword>
<name>A0A7X6LSD9_9CORY</name>
<evidence type="ECO:0008006" key="6">
    <source>
        <dbReference type="Google" id="ProtNLM"/>
    </source>
</evidence>
<dbReference type="Proteomes" id="UP001549139">
    <property type="component" value="Unassembled WGS sequence"/>
</dbReference>
<sequence length="656" mass="73784">MSQHIDSDWYEQVRQLLAKDGAVKPSKKRKKAWDEALVASSETELEVREEKTADRDWLYIEQRREVYSTVKLAWDIVERSGVVGLVEQWRVEDGLITNKGGRPRKVSIHAALTLWILLAIQRQAQHFQDMGRTIAFGLTPAIWSLLGLEEEGFDVKDKRQRRKIRKRWADRVWYTIWVTRETMEPYPEIRLRERYTVGEWLDLVPGGQLDVNDDEETAAFREKRRNRGTEFSNRLIWASVELMNPEAFASWDGTVAVDGTSLQVSKRGTPARKRMRQGSVPDDALVASTPVAGWHHKETTNHDGENPEVKGGTYVWGFEATIAAMTGDGFAKRGGNPGLILGMGFHRPGVNPTERLWEALQNVTERPELPRGYMLFDRLYPAQKPERMHIPLREEGYDLVFDYKDKNRGYQTTLPSGAVVIDGGLYSPGIQSFPGLIDPHSEYEAGDIDHETYMSRLEGRKRFALATKGTKSSAGDRRFRCPVKAPGSALACALVPRGDEKPTAKQRLELTVKDVSSFSAAPPAICRQASVTIKNNVEDGARWLQQGPAYGTPEWQEVYGQRNMIESRNDKLKNARGVGIGDSTMRLMRGWAGQLIATAISCVAVNVLLLTSDSAWFDESGDDNDPSPRGYRDDLDRKRSERALAGTFPNAPPVAA</sequence>
<dbReference type="EMBL" id="JAAXPF010000010">
    <property type="protein sequence ID" value="NKY69458.1"/>
    <property type="molecule type" value="Genomic_DNA"/>
</dbReference>
<accession>A0A7X6LSD9</accession>
<proteinExistence type="predicted"/>
<evidence type="ECO:0000313" key="2">
    <source>
        <dbReference type="EMBL" id="MET3943627.1"/>
    </source>
</evidence>
<dbReference type="AlphaFoldDB" id="A0A7X6LSD9"/>
<comment type="caution">
    <text evidence="3">The sequence shown here is derived from an EMBL/GenBank/DDBJ whole genome shotgun (WGS) entry which is preliminary data.</text>
</comment>
<dbReference type="RefSeq" id="WP_168685750.1">
    <property type="nucleotide sequence ID" value="NZ_JAAXPF010000010.1"/>
</dbReference>